<dbReference type="EMBL" id="ML120425">
    <property type="protein sequence ID" value="RPA95501.1"/>
    <property type="molecule type" value="Genomic_DNA"/>
</dbReference>
<proteinExistence type="predicted"/>
<evidence type="ECO:0000256" key="1">
    <source>
        <dbReference type="SAM" id="MobiDB-lite"/>
    </source>
</evidence>
<name>A0A3N4JFL8_9PEZI</name>
<keyword evidence="3" id="KW-1185">Reference proteome</keyword>
<protein>
    <submittedName>
        <fullName evidence="2">Uncharacterized protein</fullName>
    </submittedName>
</protein>
<gene>
    <name evidence="2" type="ORF">L873DRAFT_1314684</name>
</gene>
<feature type="region of interest" description="Disordered" evidence="1">
    <location>
        <begin position="1"/>
        <end position="34"/>
    </location>
</feature>
<dbReference type="OrthoDB" id="5422061at2759"/>
<dbReference type="Proteomes" id="UP000276215">
    <property type="component" value="Unassembled WGS sequence"/>
</dbReference>
<evidence type="ECO:0000313" key="3">
    <source>
        <dbReference type="Proteomes" id="UP000276215"/>
    </source>
</evidence>
<accession>A0A3N4JFL8</accession>
<organism evidence="2 3">
    <name type="scientific">Choiromyces venosus 120613-1</name>
    <dbReference type="NCBI Taxonomy" id="1336337"/>
    <lineage>
        <taxon>Eukaryota</taxon>
        <taxon>Fungi</taxon>
        <taxon>Dikarya</taxon>
        <taxon>Ascomycota</taxon>
        <taxon>Pezizomycotina</taxon>
        <taxon>Pezizomycetes</taxon>
        <taxon>Pezizales</taxon>
        <taxon>Tuberaceae</taxon>
        <taxon>Choiromyces</taxon>
    </lineage>
</organism>
<sequence>MPAVRQPLQKLKENDANEQSLPHQGPQPKSLNERKIKLQVEPRQKIKQTYTWQQKIKVLNRLEYYHVVNKASNMVIKMWCPTLDEVSAFFKIPKSTIGRWRKVEVTQKIVQ</sequence>
<feature type="compositionally biased region" description="Polar residues" evidence="1">
    <location>
        <begin position="17"/>
        <end position="30"/>
    </location>
</feature>
<evidence type="ECO:0000313" key="2">
    <source>
        <dbReference type="EMBL" id="RPA95501.1"/>
    </source>
</evidence>
<reference evidence="2 3" key="1">
    <citation type="journal article" date="2018" name="Nat. Ecol. Evol.">
        <title>Pezizomycetes genomes reveal the molecular basis of ectomycorrhizal truffle lifestyle.</title>
        <authorList>
            <person name="Murat C."/>
            <person name="Payen T."/>
            <person name="Noel B."/>
            <person name="Kuo A."/>
            <person name="Morin E."/>
            <person name="Chen J."/>
            <person name="Kohler A."/>
            <person name="Krizsan K."/>
            <person name="Balestrini R."/>
            <person name="Da Silva C."/>
            <person name="Montanini B."/>
            <person name="Hainaut M."/>
            <person name="Levati E."/>
            <person name="Barry K.W."/>
            <person name="Belfiori B."/>
            <person name="Cichocki N."/>
            <person name="Clum A."/>
            <person name="Dockter R.B."/>
            <person name="Fauchery L."/>
            <person name="Guy J."/>
            <person name="Iotti M."/>
            <person name="Le Tacon F."/>
            <person name="Lindquist E.A."/>
            <person name="Lipzen A."/>
            <person name="Malagnac F."/>
            <person name="Mello A."/>
            <person name="Molinier V."/>
            <person name="Miyauchi S."/>
            <person name="Poulain J."/>
            <person name="Riccioni C."/>
            <person name="Rubini A."/>
            <person name="Sitrit Y."/>
            <person name="Splivallo R."/>
            <person name="Traeger S."/>
            <person name="Wang M."/>
            <person name="Zifcakova L."/>
            <person name="Wipf D."/>
            <person name="Zambonelli A."/>
            <person name="Paolocci F."/>
            <person name="Nowrousian M."/>
            <person name="Ottonello S."/>
            <person name="Baldrian P."/>
            <person name="Spatafora J.W."/>
            <person name="Henrissat B."/>
            <person name="Nagy L.G."/>
            <person name="Aury J.M."/>
            <person name="Wincker P."/>
            <person name="Grigoriev I.V."/>
            <person name="Bonfante P."/>
            <person name="Martin F.M."/>
        </authorList>
    </citation>
    <scope>NUCLEOTIDE SEQUENCE [LARGE SCALE GENOMIC DNA]</scope>
    <source>
        <strain evidence="2 3">120613-1</strain>
    </source>
</reference>
<dbReference type="AlphaFoldDB" id="A0A3N4JFL8"/>